<dbReference type="EMBL" id="JAENHL010000006">
    <property type="protein sequence ID" value="MBK1866715.1"/>
    <property type="molecule type" value="Genomic_DNA"/>
</dbReference>
<organism evidence="1 2">
    <name type="scientific">Taklimakanibacter albus</name>
    <dbReference type="NCBI Taxonomy" id="2800327"/>
    <lineage>
        <taxon>Bacteria</taxon>
        <taxon>Pseudomonadati</taxon>
        <taxon>Pseudomonadota</taxon>
        <taxon>Alphaproteobacteria</taxon>
        <taxon>Hyphomicrobiales</taxon>
        <taxon>Aestuariivirgaceae</taxon>
        <taxon>Taklimakanibacter</taxon>
    </lineage>
</organism>
<dbReference type="Proteomes" id="UP000616151">
    <property type="component" value="Unassembled WGS sequence"/>
</dbReference>
<reference evidence="1" key="1">
    <citation type="submission" date="2021-01" db="EMBL/GenBank/DDBJ databases">
        <authorList>
            <person name="Sun Q."/>
        </authorList>
    </citation>
    <scope>NUCLEOTIDE SEQUENCE</scope>
    <source>
        <strain evidence="1">YIM B02566</strain>
    </source>
</reference>
<accession>A0ACC5R288</accession>
<proteinExistence type="predicted"/>
<keyword evidence="2" id="KW-1185">Reference proteome</keyword>
<protein>
    <submittedName>
        <fullName evidence="1">GNAT family N-acetyltransferase</fullName>
    </submittedName>
</protein>
<evidence type="ECO:0000313" key="1">
    <source>
        <dbReference type="EMBL" id="MBK1866715.1"/>
    </source>
</evidence>
<name>A0ACC5R288_9HYPH</name>
<sequence>MSAAQIRQLTVKDDLSEATKLLIRFFREEQFDTPDEIIERNTATLAGLDTCGLFIAEADGRTIGVATVSLEFGVEFGWGAEMGDLYVLPDWRGKGVSRRLVQAIEDFLKDRGASFYQVTVTPYARDAHDLGKFYEGLGFGSEGRLILAKAL</sequence>
<comment type="caution">
    <text evidence="1">The sequence shown here is derived from an EMBL/GenBank/DDBJ whole genome shotgun (WGS) entry which is preliminary data.</text>
</comment>
<evidence type="ECO:0000313" key="2">
    <source>
        <dbReference type="Proteomes" id="UP000616151"/>
    </source>
</evidence>
<gene>
    <name evidence="1" type="ORF">JHL16_10150</name>
</gene>